<accession>A0A8B6DY46</accession>
<dbReference type="PANTHER" id="PTHR25462">
    <property type="entry name" value="BONUS, ISOFORM C-RELATED"/>
    <property type="match status" value="1"/>
</dbReference>
<keyword evidence="1" id="KW-0479">Metal-binding</keyword>
<dbReference type="InterPro" id="IPR011042">
    <property type="entry name" value="6-blade_b-propeller_TolB-like"/>
</dbReference>
<feature type="domain" description="B box-type" evidence="2">
    <location>
        <begin position="71"/>
        <end position="112"/>
    </location>
</feature>
<protein>
    <recommendedName>
        <fullName evidence="2">B box-type domain-containing protein</fullName>
    </recommendedName>
</protein>
<dbReference type="GO" id="GO:0008270">
    <property type="term" value="F:zinc ion binding"/>
    <property type="evidence" value="ECO:0007669"/>
    <property type="project" value="UniProtKB-KW"/>
</dbReference>
<dbReference type="Proteomes" id="UP000596742">
    <property type="component" value="Unassembled WGS sequence"/>
</dbReference>
<dbReference type="SUPFAM" id="SSF57845">
    <property type="entry name" value="B-box zinc-binding domain"/>
    <property type="match status" value="1"/>
</dbReference>
<keyword evidence="1" id="KW-0862">Zinc</keyword>
<evidence type="ECO:0000313" key="3">
    <source>
        <dbReference type="EMBL" id="VDI25571.1"/>
    </source>
</evidence>
<gene>
    <name evidence="3" type="ORF">MGAL_10B077375</name>
</gene>
<dbReference type="SUPFAM" id="SSF63829">
    <property type="entry name" value="Calcium-dependent phosphotriesterase"/>
    <property type="match status" value="1"/>
</dbReference>
<evidence type="ECO:0000256" key="1">
    <source>
        <dbReference type="PROSITE-ProRule" id="PRU00024"/>
    </source>
</evidence>
<dbReference type="InterPro" id="IPR047153">
    <property type="entry name" value="TRIM45/56/19-like"/>
</dbReference>
<dbReference type="CDD" id="cd19757">
    <property type="entry name" value="Bbox1"/>
    <property type="match status" value="1"/>
</dbReference>
<dbReference type="OrthoDB" id="264520at2759"/>
<dbReference type="Pfam" id="PF00643">
    <property type="entry name" value="zf-B_box"/>
    <property type="match status" value="1"/>
</dbReference>
<dbReference type="Gene3D" id="2.120.10.30">
    <property type="entry name" value="TolB, C-terminal domain"/>
    <property type="match status" value="1"/>
</dbReference>
<reference evidence="3" key="1">
    <citation type="submission" date="2018-11" db="EMBL/GenBank/DDBJ databases">
        <authorList>
            <person name="Alioto T."/>
            <person name="Alioto T."/>
        </authorList>
    </citation>
    <scope>NUCLEOTIDE SEQUENCE</scope>
</reference>
<proteinExistence type="predicted"/>
<comment type="caution">
    <text evidence="3">The sequence shown here is derived from an EMBL/GenBank/DDBJ whole genome shotgun (WGS) entry which is preliminary data.</text>
</comment>
<dbReference type="InterPro" id="IPR000315">
    <property type="entry name" value="Znf_B-box"/>
</dbReference>
<evidence type="ECO:0000259" key="2">
    <source>
        <dbReference type="PROSITE" id="PS50119"/>
    </source>
</evidence>
<name>A0A8B6DY46_MYTGA</name>
<dbReference type="PROSITE" id="PS50119">
    <property type="entry name" value="ZF_BBOX"/>
    <property type="match status" value="1"/>
</dbReference>
<dbReference type="AlphaFoldDB" id="A0A8B6DY46"/>
<dbReference type="EMBL" id="UYJE01004170">
    <property type="protein sequence ID" value="VDI25571.1"/>
    <property type="molecule type" value="Genomic_DNA"/>
</dbReference>
<dbReference type="PANTHER" id="PTHR25462:SF296">
    <property type="entry name" value="MEIOTIC P26, ISOFORM F"/>
    <property type="match status" value="1"/>
</dbReference>
<evidence type="ECO:0000313" key="4">
    <source>
        <dbReference type="Proteomes" id="UP000596742"/>
    </source>
</evidence>
<organism evidence="3 4">
    <name type="scientific">Mytilus galloprovincialis</name>
    <name type="common">Mediterranean mussel</name>
    <dbReference type="NCBI Taxonomy" id="29158"/>
    <lineage>
        <taxon>Eukaryota</taxon>
        <taxon>Metazoa</taxon>
        <taxon>Spiralia</taxon>
        <taxon>Lophotrochozoa</taxon>
        <taxon>Mollusca</taxon>
        <taxon>Bivalvia</taxon>
        <taxon>Autobranchia</taxon>
        <taxon>Pteriomorphia</taxon>
        <taxon>Mytilida</taxon>
        <taxon>Mytiloidea</taxon>
        <taxon>Mytilidae</taxon>
        <taxon>Mytilinae</taxon>
        <taxon>Mytilus</taxon>
    </lineage>
</organism>
<sequence>MASIKSHGGGQAPVNCKLCKTDRVIQWKCMDCSILMCDHCKDNVHSQFKNALDHKIIIREEIGLHTQELDFTNIKCDEHAGQSSCLYCKTCEVLVCPICFAKVHNKHDLIEISNGYKMKVERLKKGQSKLKKSNSNMNVKKDELSKLMSAENSKYSKVRQDILKHEQTVKEQVEKYFKELLIKMDQSHETVLTTVKSDLNAISLFTNQTEDTINEVQDLIGISNASEFFKEVNMMQKSTEIQEPQTKPGYSSSPKFVPGNLNQSNIGSLQEDRSLSAETHVSLVINNAYQTELDSIVYISPCLDQSIWISSGTLGILQRVKPEGTNLKVMSKFDIKVYGMAVTPSNQLLLCVLGKIRLQQISSTSELTDSIYDVSPFLPCVIHVVSDNKLIVGAHNDKLKRSVVIIMNKKGDKEAVYEYDKHKQPLVTDTRCITTTSNGNIHVVDEISDDWCGKVMVLGQEGHIINQYTGHPTINKSEPFKPVHIVTTPSDNVVVMDLDTDILHILNDNGHLISYFNTKDIGIEFPYSLALNTTGQLYIGCTRRSGSQTKEAKLYEIKYAGF</sequence>
<dbReference type="Gene3D" id="3.30.160.60">
    <property type="entry name" value="Classic Zinc Finger"/>
    <property type="match status" value="1"/>
</dbReference>
<keyword evidence="1" id="KW-0863">Zinc-finger</keyword>
<keyword evidence="4" id="KW-1185">Reference proteome</keyword>